<gene>
    <name evidence="1" type="ORF">EYF80_041016</name>
</gene>
<proteinExistence type="predicted"/>
<evidence type="ECO:0000313" key="1">
    <source>
        <dbReference type="EMBL" id="TNN48777.1"/>
    </source>
</evidence>
<evidence type="ECO:0000313" key="2">
    <source>
        <dbReference type="Proteomes" id="UP000314294"/>
    </source>
</evidence>
<dbReference type="Proteomes" id="UP000314294">
    <property type="component" value="Unassembled WGS sequence"/>
</dbReference>
<dbReference type="AlphaFoldDB" id="A0A4Z2G5B5"/>
<protein>
    <submittedName>
        <fullName evidence="1">Uncharacterized protein</fullName>
    </submittedName>
</protein>
<name>A0A4Z2G5B5_9TELE</name>
<sequence>MEHGILPHVFKELHHALAGEVAGVQDAGLVEELLLHVEVVAPVARLHGGGVVVEIGLDEASHRSQHDEEEEDGPADCLDRARTFSEKLQKSDQVIACCLCLPIPEKSEGSTLTLKAQMKIFPSSKVTRIHTIGASMALWSMAENRYLEENTEHSQSSTSPLERCDRPLLRGFYRPH</sequence>
<reference evidence="1 2" key="1">
    <citation type="submission" date="2019-03" db="EMBL/GenBank/DDBJ databases">
        <title>First draft genome of Liparis tanakae, snailfish: a comprehensive survey of snailfish specific genes.</title>
        <authorList>
            <person name="Kim W."/>
            <person name="Song I."/>
            <person name="Jeong J.-H."/>
            <person name="Kim D."/>
            <person name="Kim S."/>
            <person name="Ryu S."/>
            <person name="Song J.Y."/>
            <person name="Lee S.K."/>
        </authorList>
    </citation>
    <scope>NUCLEOTIDE SEQUENCE [LARGE SCALE GENOMIC DNA]</scope>
    <source>
        <tissue evidence="1">Muscle</tissue>
    </source>
</reference>
<keyword evidence="2" id="KW-1185">Reference proteome</keyword>
<accession>A0A4Z2G5B5</accession>
<dbReference type="EMBL" id="SRLO01000682">
    <property type="protein sequence ID" value="TNN48777.1"/>
    <property type="molecule type" value="Genomic_DNA"/>
</dbReference>
<organism evidence="1 2">
    <name type="scientific">Liparis tanakae</name>
    <name type="common">Tanaka's snailfish</name>
    <dbReference type="NCBI Taxonomy" id="230148"/>
    <lineage>
        <taxon>Eukaryota</taxon>
        <taxon>Metazoa</taxon>
        <taxon>Chordata</taxon>
        <taxon>Craniata</taxon>
        <taxon>Vertebrata</taxon>
        <taxon>Euteleostomi</taxon>
        <taxon>Actinopterygii</taxon>
        <taxon>Neopterygii</taxon>
        <taxon>Teleostei</taxon>
        <taxon>Neoteleostei</taxon>
        <taxon>Acanthomorphata</taxon>
        <taxon>Eupercaria</taxon>
        <taxon>Perciformes</taxon>
        <taxon>Cottioidei</taxon>
        <taxon>Cottales</taxon>
        <taxon>Liparidae</taxon>
        <taxon>Liparis</taxon>
    </lineage>
</organism>
<comment type="caution">
    <text evidence="1">The sequence shown here is derived from an EMBL/GenBank/DDBJ whole genome shotgun (WGS) entry which is preliminary data.</text>
</comment>